<evidence type="ECO:0000259" key="1">
    <source>
        <dbReference type="Pfam" id="PF00561"/>
    </source>
</evidence>
<dbReference type="PRINTS" id="PR00111">
    <property type="entry name" value="ABHYDROLASE"/>
</dbReference>
<gene>
    <name evidence="2" type="ORF">HT102_01260</name>
</gene>
<evidence type="ECO:0000313" key="2">
    <source>
        <dbReference type="EMBL" id="MBD8505118.1"/>
    </source>
</evidence>
<dbReference type="Pfam" id="PF00561">
    <property type="entry name" value="Abhydrolase_1"/>
    <property type="match status" value="1"/>
</dbReference>
<protein>
    <submittedName>
        <fullName evidence="2">Alpha/beta hydrolase</fullName>
    </submittedName>
</protein>
<dbReference type="PANTHER" id="PTHR43798">
    <property type="entry name" value="MONOACYLGLYCEROL LIPASE"/>
    <property type="match status" value="1"/>
</dbReference>
<dbReference type="PANTHER" id="PTHR43798:SF33">
    <property type="entry name" value="HYDROLASE, PUTATIVE (AFU_ORTHOLOGUE AFUA_2G14860)-RELATED"/>
    <property type="match status" value="1"/>
</dbReference>
<evidence type="ECO:0000313" key="3">
    <source>
        <dbReference type="Proteomes" id="UP000642993"/>
    </source>
</evidence>
<dbReference type="EMBL" id="JACYWE010000001">
    <property type="protein sequence ID" value="MBD8505118.1"/>
    <property type="molecule type" value="Genomic_DNA"/>
</dbReference>
<feature type="domain" description="AB hydrolase-1" evidence="1">
    <location>
        <begin position="24"/>
        <end position="163"/>
    </location>
</feature>
<keyword evidence="2" id="KW-0378">Hydrolase</keyword>
<dbReference type="RefSeq" id="WP_192037595.1">
    <property type="nucleotide sequence ID" value="NZ_JACYWE010000001.1"/>
</dbReference>
<reference evidence="2" key="1">
    <citation type="submission" date="2020-09" db="EMBL/GenBank/DDBJ databases">
        <title>Hoyosella lacisalsi sp. nov., a halotolerant actinobacterium isolated from soil of Lake Gudzhirganskoe.</title>
        <authorList>
            <person name="Yang Q."/>
            <person name="Guo P.Y."/>
            <person name="Liu S.W."/>
            <person name="Li F.N."/>
            <person name="Sun C.H."/>
        </authorList>
    </citation>
    <scope>NUCLEOTIDE SEQUENCE</scope>
    <source>
        <strain evidence="2">G463</strain>
    </source>
</reference>
<accession>A0A927J9E7</accession>
<dbReference type="Gene3D" id="3.40.50.1820">
    <property type="entry name" value="alpha/beta hydrolase"/>
    <property type="match status" value="1"/>
</dbReference>
<comment type="caution">
    <text evidence="2">The sequence shown here is derived from an EMBL/GenBank/DDBJ whole genome shotgun (WGS) entry which is preliminary data.</text>
</comment>
<name>A0A927J9E7_9ACTN</name>
<proteinExistence type="predicted"/>
<dbReference type="SUPFAM" id="SSF53474">
    <property type="entry name" value="alpha/beta-Hydrolases"/>
    <property type="match status" value="1"/>
</dbReference>
<dbReference type="InterPro" id="IPR029058">
    <property type="entry name" value="AB_hydrolase_fold"/>
</dbReference>
<keyword evidence="3" id="KW-1185">Reference proteome</keyword>
<dbReference type="GO" id="GO:0016020">
    <property type="term" value="C:membrane"/>
    <property type="evidence" value="ECO:0007669"/>
    <property type="project" value="TreeGrafter"/>
</dbReference>
<dbReference type="AlphaFoldDB" id="A0A927J9E7"/>
<dbReference type="InterPro" id="IPR050266">
    <property type="entry name" value="AB_hydrolase_sf"/>
</dbReference>
<sequence>MNKVTVGDIDIHVQRMGPTDTGVTVVLLHGLLYDSLASYYFTVGPALAELGVDVVMYDLRGHGRTTRPTTGYQLERFVDDLDGLLDALGITWPVHLVGNSFGGTIAFGFAAAHPERTASILFMEAEPPVQQWATHINEGLNDAVQRLSADGAFEHIATNYGSHPARLSKAAYKILQTTSIVEDIPASQLINEDLTDITCPVLGVFGTQTGLSYQVELLRGQLAAFEARILDGMGHSVLVEKPALTRTLVADWLFGGHQATLGGAHQIGA</sequence>
<dbReference type="Proteomes" id="UP000642993">
    <property type="component" value="Unassembled WGS sequence"/>
</dbReference>
<organism evidence="2 3">
    <name type="scientific">Lolliginicoccus lacisalsi</name>
    <dbReference type="NCBI Taxonomy" id="2742202"/>
    <lineage>
        <taxon>Bacteria</taxon>
        <taxon>Bacillati</taxon>
        <taxon>Actinomycetota</taxon>
        <taxon>Actinomycetes</taxon>
        <taxon>Mycobacteriales</taxon>
        <taxon>Hoyosellaceae</taxon>
        <taxon>Lolliginicoccus</taxon>
    </lineage>
</organism>
<dbReference type="InterPro" id="IPR000073">
    <property type="entry name" value="AB_hydrolase_1"/>
</dbReference>
<dbReference type="GO" id="GO:0016787">
    <property type="term" value="F:hydrolase activity"/>
    <property type="evidence" value="ECO:0007669"/>
    <property type="project" value="UniProtKB-KW"/>
</dbReference>